<evidence type="ECO:0000313" key="2">
    <source>
        <dbReference type="EMBL" id="RSH93733.1"/>
    </source>
</evidence>
<proteinExistence type="predicted"/>
<sequence>MSSHPSFHPSFSPLRFALSRPSLVATQLAPRSSHLTPVHRVRQRPDGPITPSCRPPSLSPVPSFTTTSHAPGPGPGASPPRLTVPVPIRSISESGAGHGAEYPLDEEEGHAGEDGVAFPQSRPSTDIDMAEIDLSRWGIPSHLLSPDNTPNTQSQPATTVPFPTGRPASVPLTFDQSDQDQTAAPGARARTRSALVVPSQPLVSPASPVGARAVSIHFDVLPSEQRGDGLEHEDEEIMQDYQQRSRLGTREREVRDRRASADLYGAQAALVRAEHARRMAQRPATVVGMPSNRSRRISAASMTPTMVPFPDSPAGYSYARPMSSLSQGMSYFDDQRPSAETLEQLGDEDIEHSPEKNPFALPPPPVQLGSRFDPKVMDRQRKDSGTSSRSANTLALARPSVERRASAPLTEGQLRRHSRALSGVWAEDEDEDDDGDGDEKFVKVDRPSEIRVYDDIPTAEEYGRPLRPPKYGPLRMPDRMSLLRPKTLVMPSPLTGAEQSLPMRYVPEGWELGEKPLPRGARSSMLTLQSGEIRPGMAMSLSQRTFRDSMLVGGARGEVWIGGADQEGEIGFRGGEADERAMEKAEKRPGKLYGTSLMDQLEARKQALKSKQRVFYGDSRPAMMARESSRRSTLIDPTSLASQPGSPEKNPGAGAPRPASMMPMSSPRRAPLLQFDDNEELHPHDPAAEVGPTGNPRMIKSKSVFGVDQIWEREMAKLRAMEEEEARAKAEQAENERLRIEAAEAKMRKKEQRKSKGKSRIMEPALASPERGFPQGSYGDLAGEAGGAGSVGAISPIRVVPDLPPTLHYSPERANTPEVDLGRSPRVATLPRLTTRGAAQGDWSDSSDEEDSSPRRRHSGKGKAKAKGQSNPQAVATAQLAPLAVAESEDSEEDVPLSRLPRRNAGTSVPAVNLIPHVNSEEQAESDSDEDVPLSKLAIKSPLRGVSPAMAPATAASGPGSVSRPGLAAGSLGLSLATSSPMSITPVTASPCLTPSPIGPGDTAGVVTPNENDQNAITNIHDIEPAKRVGSTEIPVGKGNGNARDDDDDDDVPLMMRRARAQTAASLEGQLRRPTPAVEEAEDDLPLGYKHAEAAYRQARASGMDGAMDMGMGVGYGGMGTDPRGTMMSFAPSGYGGHGQRQGFSPLMGMGGMPMGMPVHGMPGMPGIPGMGGPYAAAGRFPSVASLHSMAMGYPGMMGGIGGMGGMGGTPGSVPPMPGFGGMGGMGGGPSAGGSFDPAMGYGLQEKAIDSWRKGVAVGPLSEAGTSGRGRG</sequence>
<feature type="region of interest" description="Disordered" evidence="1">
    <location>
        <begin position="327"/>
        <end position="446"/>
    </location>
</feature>
<feature type="compositionally biased region" description="Polar residues" evidence="1">
    <location>
        <begin position="146"/>
        <end position="158"/>
    </location>
</feature>
<accession>A0A427YRI2</accession>
<feature type="region of interest" description="Disordered" evidence="1">
    <location>
        <begin position="805"/>
        <end position="904"/>
    </location>
</feature>
<dbReference type="EMBL" id="RSCD01000003">
    <property type="protein sequence ID" value="RSH93733.1"/>
    <property type="molecule type" value="Genomic_DNA"/>
</dbReference>
<feature type="compositionally biased region" description="Basic residues" evidence="1">
    <location>
        <begin position="747"/>
        <end position="759"/>
    </location>
</feature>
<keyword evidence="3" id="KW-1185">Reference proteome</keyword>
<feature type="compositionally biased region" description="Polar residues" evidence="1">
    <location>
        <begin position="631"/>
        <end position="645"/>
    </location>
</feature>
<dbReference type="STRING" id="1890683.A0A427YRI2"/>
<evidence type="ECO:0000256" key="1">
    <source>
        <dbReference type="SAM" id="MobiDB-lite"/>
    </source>
</evidence>
<protein>
    <submittedName>
        <fullName evidence="2">Uncharacterized protein</fullName>
    </submittedName>
</protein>
<comment type="caution">
    <text evidence="2">The sequence shown here is derived from an EMBL/GenBank/DDBJ whole genome shotgun (WGS) entry which is preliminary data.</text>
</comment>
<feature type="region of interest" description="Disordered" evidence="1">
    <location>
        <begin position="226"/>
        <end position="253"/>
    </location>
</feature>
<dbReference type="AlphaFoldDB" id="A0A427YRI2"/>
<feature type="compositionally biased region" description="Basic and acidic residues" evidence="1">
    <location>
        <begin position="372"/>
        <end position="384"/>
    </location>
</feature>
<feature type="region of interest" description="Disordered" evidence="1">
    <location>
        <begin position="1031"/>
        <end position="1050"/>
    </location>
</feature>
<dbReference type="OrthoDB" id="2564267at2759"/>
<feature type="region of interest" description="Disordered" evidence="1">
    <location>
        <begin position="139"/>
        <end position="192"/>
    </location>
</feature>
<feature type="compositionally biased region" description="Basic residues" evidence="1">
    <location>
        <begin position="855"/>
        <end position="866"/>
    </location>
</feature>
<feature type="region of interest" description="Disordered" evidence="1">
    <location>
        <begin position="746"/>
        <end position="778"/>
    </location>
</feature>
<reference evidence="2 3" key="1">
    <citation type="submission" date="2018-11" db="EMBL/GenBank/DDBJ databases">
        <title>Genome sequence of Saitozyma podzolica DSM 27192.</title>
        <authorList>
            <person name="Aliyu H."/>
            <person name="Gorte O."/>
            <person name="Ochsenreither K."/>
        </authorList>
    </citation>
    <scope>NUCLEOTIDE SEQUENCE [LARGE SCALE GENOMIC DNA]</scope>
    <source>
        <strain evidence="2 3">DSM 27192</strain>
    </source>
</reference>
<feature type="region of interest" description="Disordered" evidence="1">
    <location>
        <begin position="618"/>
        <end position="699"/>
    </location>
</feature>
<organism evidence="2 3">
    <name type="scientific">Saitozyma podzolica</name>
    <dbReference type="NCBI Taxonomy" id="1890683"/>
    <lineage>
        <taxon>Eukaryota</taxon>
        <taxon>Fungi</taxon>
        <taxon>Dikarya</taxon>
        <taxon>Basidiomycota</taxon>
        <taxon>Agaricomycotina</taxon>
        <taxon>Tremellomycetes</taxon>
        <taxon>Tremellales</taxon>
        <taxon>Trimorphomycetaceae</taxon>
        <taxon>Saitozyma</taxon>
    </lineage>
</organism>
<feature type="region of interest" description="Disordered" evidence="1">
    <location>
        <begin position="28"/>
        <end position="123"/>
    </location>
</feature>
<feature type="compositionally biased region" description="Acidic residues" evidence="1">
    <location>
        <begin position="426"/>
        <end position="437"/>
    </location>
</feature>
<dbReference type="Proteomes" id="UP000279259">
    <property type="component" value="Unassembled WGS sequence"/>
</dbReference>
<feature type="compositionally biased region" description="Low complexity" evidence="1">
    <location>
        <begin position="655"/>
        <end position="671"/>
    </location>
</feature>
<name>A0A427YRI2_9TREE</name>
<evidence type="ECO:0000313" key="3">
    <source>
        <dbReference type="Proteomes" id="UP000279259"/>
    </source>
</evidence>
<gene>
    <name evidence="2" type="ORF">EHS25_006381</name>
</gene>